<proteinExistence type="predicted"/>
<organism evidence="2">
    <name type="scientific">Auxenochlorella protothecoides</name>
    <name type="common">Green microalga</name>
    <name type="synonym">Chlorella protothecoides</name>
    <dbReference type="NCBI Taxonomy" id="3075"/>
    <lineage>
        <taxon>Eukaryota</taxon>
        <taxon>Viridiplantae</taxon>
        <taxon>Chlorophyta</taxon>
        <taxon>core chlorophytes</taxon>
        <taxon>Trebouxiophyceae</taxon>
        <taxon>Chlorellales</taxon>
        <taxon>Chlorellaceae</taxon>
        <taxon>Auxenochlorella</taxon>
    </lineage>
</organism>
<feature type="compositionally biased region" description="Low complexity" evidence="1">
    <location>
        <begin position="437"/>
        <end position="450"/>
    </location>
</feature>
<gene>
    <name evidence="2" type="ORF">g.68170</name>
</gene>
<feature type="compositionally biased region" description="Low complexity" evidence="1">
    <location>
        <begin position="277"/>
        <end position="294"/>
    </location>
</feature>
<feature type="compositionally biased region" description="Low complexity" evidence="1">
    <location>
        <begin position="252"/>
        <end position="270"/>
    </location>
</feature>
<accession>A0A1D1ZYF5</accession>
<feature type="region of interest" description="Disordered" evidence="1">
    <location>
        <begin position="371"/>
        <end position="486"/>
    </location>
</feature>
<feature type="compositionally biased region" description="Low complexity" evidence="1">
    <location>
        <begin position="320"/>
        <end position="329"/>
    </location>
</feature>
<feature type="compositionally biased region" description="Basic and acidic residues" evidence="1">
    <location>
        <begin position="237"/>
        <end position="250"/>
    </location>
</feature>
<reference evidence="2" key="1">
    <citation type="submission" date="2015-08" db="EMBL/GenBank/DDBJ databases">
        <authorList>
            <person name="Babu N.S."/>
            <person name="Beckwith C.J."/>
            <person name="Beseler K.G."/>
            <person name="Brison A."/>
            <person name="Carone J.V."/>
            <person name="Caskin T.P."/>
            <person name="Diamond M."/>
            <person name="Durham M.E."/>
            <person name="Foxe J.M."/>
            <person name="Go M."/>
            <person name="Henderson B.A."/>
            <person name="Jones I.B."/>
            <person name="McGettigan J.A."/>
            <person name="Micheletti S.J."/>
            <person name="Nasrallah M.E."/>
            <person name="Ortiz D."/>
            <person name="Piller C.R."/>
            <person name="Privatt S.R."/>
            <person name="Schneider S.L."/>
            <person name="Sharp S."/>
            <person name="Smith T.C."/>
            <person name="Stanton J.D."/>
            <person name="Ullery H.E."/>
            <person name="Wilson R.J."/>
            <person name="Serrano M.G."/>
            <person name="Buck G."/>
            <person name="Lee V."/>
            <person name="Wang Y."/>
            <person name="Carvalho R."/>
            <person name="Voegtly L."/>
            <person name="Shi R."/>
            <person name="Duckworth R."/>
            <person name="Johnson A."/>
            <person name="Loviza R."/>
            <person name="Walstead R."/>
            <person name="Shah Z."/>
            <person name="Kiflezghi M."/>
            <person name="Wade K."/>
            <person name="Ball S.L."/>
            <person name="Bradley K.W."/>
            <person name="Asai D.J."/>
            <person name="Bowman C.A."/>
            <person name="Russell D.A."/>
            <person name="Pope W.H."/>
            <person name="Jacobs-Sera D."/>
            <person name="Hendrix R.W."/>
            <person name="Hatfull G.F."/>
        </authorList>
    </citation>
    <scope>NUCLEOTIDE SEQUENCE</scope>
</reference>
<dbReference type="EMBL" id="GDKF01006650">
    <property type="protein sequence ID" value="JAT71972.1"/>
    <property type="molecule type" value="Transcribed_RNA"/>
</dbReference>
<feature type="compositionally biased region" description="Polar residues" evidence="1">
    <location>
        <begin position="100"/>
        <end position="117"/>
    </location>
</feature>
<feature type="compositionally biased region" description="Low complexity" evidence="1">
    <location>
        <begin position="207"/>
        <end position="223"/>
    </location>
</feature>
<evidence type="ECO:0000256" key="1">
    <source>
        <dbReference type="SAM" id="MobiDB-lite"/>
    </source>
</evidence>
<sequence>MSLPGERGGVPWGCMAPPPQSSRDPKLTQNGMGMQLGPHIPTVAACLAGLGWVFWLIERNKSKEFDGSRSPKPSAPPLLPAREGGAGDLADEVEPPSAQDCWTSPPSKRWTLPTQGAGSPDSGFRPESYIRRLDFLRRQQSMLAESAAQGEGMDDLGVGLQKHESQLLTLAQQLTLLRMEVEEAMDEEEPGTPSEAPSPQGSEDIRAGSGPSPARSGRPSLAPQFQTRAHGPPPPDEDAHGPDHDREERGFGSSPAAGAARARSTASSSGSCGGAGAAPSAPVSPSPAGAWRGAADLLAQDAELADVESWLMGAGPGSPDPGAASDPGRLARAAAEFAATWMPLSPAQHRGKAAGAAPASRRLELDRLAVPGKGGVHQGRGLGPVTPQQAQREVAARPASPGPSPASPGLRIAAHRPQGLRLAPTIASPIARREPRPAGLAPASSSGSNPVSTKIPRSFPPAGKKAGDSTSFPAVAPKTRIPRPGR</sequence>
<feature type="region of interest" description="Disordered" evidence="1">
    <location>
        <begin position="309"/>
        <end position="329"/>
    </location>
</feature>
<feature type="region of interest" description="Disordered" evidence="1">
    <location>
        <begin position="179"/>
        <end position="294"/>
    </location>
</feature>
<protein>
    <submittedName>
        <fullName evidence="2">Uncharacterized protein</fullName>
    </submittedName>
</protein>
<name>A0A1D1ZYF5_AUXPR</name>
<feature type="compositionally biased region" description="Gly residues" evidence="1">
    <location>
        <begin position="372"/>
        <end position="382"/>
    </location>
</feature>
<feature type="region of interest" description="Disordered" evidence="1">
    <location>
        <begin position="63"/>
        <end position="126"/>
    </location>
</feature>
<evidence type="ECO:0000313" key="2">
    <source>
        <dbReference type="EMBL" id="JAT71972.1"/>
    </source>
</evidence>
<dbReference type="AlphaFoldDB" id="A0A1D1ZYF5"/>
<feature type="region of interest" description="Disordered" evidence="1">
    <location>
        <begin position="1"/>
        <end position="31"/>
    </location>
</feature>
<feature type="compositionally biased region" description="Gly residues" evidence="1">
    <location>
        <begin position="1"/>
        <end position="11"/>
    </location>
</feature>